<dbReference type="PANTHER" id="PTHR47515:SF1">
    <property type="entry name" value="BLR2054 PROTEIN"/>
    <property type="match status" value="1"/>
</dbReference>
<reference evidence="3 4" key="1">
    <citation type="submission" date="2018-09" db="EMBL/GenBank/DDBJ databases">
        <title>Altererythrobacter sp.Ery1 and Ery12, the genome sequencing of novel strains in genus Alterythrobacter.</title>
        <authorList>
            <person name="Cheng H."/>
            <person name="Wu Y.-H."/>
            <person name="Fang C."/>
            <person name="Xu X.-W."/>
        </authorList>
    </citation>
    <scope>NUCLEOTIDE SEQUENCE [LARGE SCALE GENOMIC DNA]</scope>
    <source>
        <strain evidence="3 4">Ery12</strain>
    </source>
</reference>
<dbReference type="OrthoDB" id="9809060at2"/>
<dbReference type="PANTHER" id="PTHR47515">
    <property type="entry name" value="LOW CALCIUM RESPONSE LOCUS PROTEIN T"/>
    <property type="match status" value="1"/>
</dbReference>
<feature type="compositionally biased region" description="Basic and acidic residues" evidence="1">
    <location>
        <begin position="367"/>
        <end position="382"/>
    </location>
</feature>
<comment type="caution">
    <text evidence="3">The sequence shown here is derived from an EMBL/GenBank/DDBJ whole genome shotgun (WGS) entry which is preliminary data.</text>
</comment>
<dbReference type="Pfam" id="PF01527">
    <property type="entry name" value="HTH_Tnp_1"/>
    <property type="match status" value="1"/>
</dbReference>
<name>A0A419R3B5_9SPHN</name>
<dbReference type="Pfam" id="PF13276">
    <property type="entry name" value="HTH_21"/>
    <property type="match status" value="1"/>
</dbReference>
<evidence type="ECO:0000256" key="1">
    <source>
        <dbReference type="SAM" id="MobiDB-lite"/>
    </source>
</evidence>
<dbReference type="GO" id="GO:0006313">
    <property type="term" value="P:DNA transposition"/>
    <property type="evidence" value="ECO:0007669"/>
    <property type="project" value="InterPro"/>
</dbReference>
<dbReference type="PROSITE" id="PS50994">
    <property type="entry name" value="INTEGRASE"/>
    <property type="match status" value="1"/>
</dbReference>
<dbReference type="InterPro" id="IPR048020">
    <property type="entry name" value="Transpos_IS3"/>
</dbReference>
<keyword evidence="4" id="KW-1185">Reference proteome</keyword>
<dbReference type="Pfam" id="PF13683">
    <property type="entry name" value="rve_3"/>
    <property type="match status" value="1"/>
</dbReference>
<dbReference type="GO" id="GO:0003677">
    <property type="term" value="F:DNA binding"/>
    <property type="evidence" value="ECO:0007669"/>
    <property type="project" value="InterPro"/>
</dbReference>
<dbReference type="InterPro" id="IPR002514">
    <property type="entry name" value="Transposase_8"/>
</dbReference>
<evidence type="ECO:0000313" key="4">
    <source>
        <dbReference type="Proteomes" id="UP000284322"/>
    </source>
</evidence>
<accession>A0A419R3B5</accession>
<gene>
    <name evidence="3" type="ORF">D6858_03655</name>
</gene>
<feature type="domain" description="Integrase catalytic" evidence="2">
    <location>
        <begin position="200"/>
        <end position="360"/>
    </location>
</feature>
<organism evidence="3 4">
    <name type="scientific">Tsuneonella suprasediminis</name>
    <dbReference type="NCBI Taxonomy" id="2306996"/>
    <lineage>
        <taxon>Bacteria</taxon>
        <taxon>Pseudomonadati</taxon>
        <taxon>Pseudomonadota</taxon>
        <taxon>Alphaproteobacteria</taxon>
        <taxon>Sphingomonadales</taxon>
        <taxon>Erythrobacteraceae</taxon>
        <taxon>Tsuneonella</taxon>
    </lineage>
</organism>
<dbReference type="InterPro" id="IPR025948">
    <property type="entry name" value="HTH-like_dom"/>
</dbReference>
<feature type="region of interest" description="Disordered" evidence="1">
    <location>
        <begin position="359"/>
        <end position="382"/>
    </location>
</feature>
<evidence type="ECO:0000259" key="2">
    <source>
        <dbReference type="PROSITE" id="PS50994"/>
    </source>
</evidence>
<proteinExistence type="predicted"/>
<dbReference type="SUPFAM" id="SSF53098">
    <property type="entry name" value="Ribonuclease H-like"/>
    <property type="match status" value="1"/>
</dbReference>
<dbReference type="Proteomes" id="UP000284322">
    <property type="component" value="Unassembled WGS sequence"/>
</dbReference>
<dbReference type="InterPro" id="IPR009057">
    <property type="entry name" value="Homeodomain-like_sf"/>
</dbReference>
<dbReference type="AlphaFoldDB" id="A0A419R3B5"/>
<dbReference type="NCBIfam" id="NF033516">
    <property type="entry name" value="transpos_IS3"/>
    <property type="match status" value="1"/>
</dbReference>
<dbReference type="SUPFAM" id="SSF46689">
    <property type="entry name" value="Homeodomain-like"/>
    <property type="match status" value="1"/>
</dbReference>
<dbReference type="GO" id="GO:0015074">
    <property type="term" value="P:DNA integration"/>
    <property type="evidence" value="ECO:0007669"/>
    <property type="project" value="InterPro"/>
</dbReference>
<protein>
    <submittedName>
        <fullName evidence="3">IS3 family transposase</fullName>
    </submittedName>
</protein>
<dbReference type="InterPro" id="IPR001584">
    <property type="entry name" value="Integrase_cat-core"/>
</dbReference>
<dbReference type="EMBL" id="RAHJ01000014">
    <property type="protein sequence ID" value="RJX69014.1"/>
    <property type="molecule type" value="Genomic_DNA"/>
</dbReference>
<evidence type="ECO:0000313" key="3">
    <source>
        <dbReference type="EMBL" id="RJX69014.1"/>
    </source>
</evidence>
<sequence length="382" mass="44736">MKASKFTDAQKAFVIKQGEEGTPVADICRKAGISQATYFNWKKKYAGLMPSEMRRLRELEDENGRLKKIVADLTLDREMLQDVIKRKPLRPDRKREIIDAVRQDWQVTIRRACSALRFDRSTYHYQSRRTDPAFLKKRIKEICETHVRYGYRRVYYILRRDGWVVNLKKVYRLYRELGLQLRNKTPKRRVKAKLRDDRAPAVRPNDVWAMDFVYDQLATGRKLRILTVVDTFSRLSPVIDPRFSYRGEDVVATLDRACRKIGYPKTIRVDNGSEFISRDMDLWAYQRGVILDFSRPGKPTDNAFIEAFNSKLRSECLNAHWFLSLQDACEKLEAWRRHYNEERPHSAIGNIPPIMLANSAGASSPPEMRKAENSRPKWSDVG</sequence>
<dbReference type="InterPro" id="IPR036397">
    <property type="entry name" value="RNaseH_sf"/>
</dbReference>
<dbReference type="InterPro" id="IPR012337">
    <property type="entry name" value="RNaseH-like_sf"/>
</dbReference>
<dbReference type="GO" id="GO:0004803">
    <property type="term" value="F:transposase activity"/>
    <property type="evidence" value="ECO:0007669"/>
    <property type="project" value="InterPro"/>
</dbReference>
<dbReference type="Gene3D" id="3.30.420.10">
    <property type="entry name" value="Ribonuclease H-like superfamily/Ribonuclease H"/>
    <property type="match status" value="1"/>
</dbReference>